<dbReference type="EMBL" id="JANJYI010000007">
    <property type="protein sequence ID" value="KAK2640774.1"/>
    <property type="molecule type" value="Genomic_DNA"/>
</dbReference>
<feature type="domain" description="Reverse transcriptase" evidence="1">
    <location>
        <begin position="138"/>
        <end position="237"/>
    </location>
</feature>
<gene>
    <name evidence="2" type="ORF">Ddye_022537</name>
</gene>
<reference evidence="2" key="1">
    <citation type="journal article" date="2023" name="Plant J.">
        <title>Genome sequences and population genomics provide insights into the demographic history, inbreeding, and mutation load of two 'living fossil' tree species of Dipteronia.</title>
        <authorList>
            <person name="Feng Y."/>
            <person name="Comes H.P."/>
            <person name="Chen J."/>
            <person name="Zhu S."/>
            <person name="Lu R."/>
            <person name="Zhang X."/>
            <person name="Li P."/>
            <person name="Qiu J."/>
            <person name="Olsen K.M."/>
            <person name="Qiu Y."/>
        </authorList>
    </citation>
    <scope>NUCLEOTIDE SEQUENCE</scope>
    <source>
        <strain evidence="2">KIB01</strain>
    </source>
</reference>
<dbReference type="Pfam" id="PF00078">
    <property type="entry name" value="RVT_1"/>
    <property type="match status" value="1"/>
</dbReference>
<dbReference type="PANTHER" id="PTHR46890">
    <property type="entry name" value="NON-LTR RETROLELEMENT REVERSE TRANSCRIPTASE-LIKE PROTEIN-RELATED"/>
    <property type="match status" value="1"/>
</dbReference>
<dbReference type="InterPro" id="IPR052343">
    <property type="entry name" value="Retrotransposon-Effector_Assoc"/>
</dbReference>
<protein>
    <recommendedName>
        <fullName evidence="1">Reverse transcriptase domain-containing protein</fullName>
    </recommendedName>
</protein>
<dbReference type="Proteomes" id="UP001280121">
    <property type="component" value="Unassembled WGS sequence"/>
</dbReference>
<evidence type="ECO:0000259" key="1">
    <source>
        <dbReference type="Pfam" id="PF00078"/>
    </source>
</evidence>
<dbReference type="PANTHER" id="PTHR46890:SF48">
    <property type="entry name" value="RNA-DIRECTED DNA POLYMERASE"/>
    <property type="match status" value="1"/>
</dbReference>
<organism evidence="2 3">
    <name type="scientific">Dipteronia dyeriana</name>
    <dbReference type="NCBI Taxonomy" id="168575"/>
    <lineage>
        <taxon>Eukaryota</taxon>
        <taxon>Viridiplantae</taxon>
        <taxon>Streptophyta</taxon>
        <taxon>Embryophyta</taxon>
        <taxon>Tracheophyta</taxon>
        <taxon>Spermatophyta</taxon>
        <taxon>Magnoliopsida</taxon>
        <taxon>eudicotyledons</taxon>
        <taxon>Gunneridae</taxon>
        <taxon>Pentapetalae</taxon>
        <taxon>rosids</taxon>
        <taxon>malvids</taxon>
        <taxon>Sapindales</taxon>
        <taxon>Sapindaceae</taxon>
        <taxon>Hippocastanoideae</taxon>
        <taxon>Acereae</taxon>
        <taxon>Dipteronia</taxon>
    </lineage>
</organism>
<dbReference type="CDD" id="cd01650">
    <property type="entry name" value="RT_nLTR_like"/>
    <property type="match status" value="1"/>
</dbReference>
<dbReference type="AlphaFoldDB" id="A0AAD9TS43"/>
<dbReference type="InterPro" id="IPR000477">
    <property type="entry name" value="RT_dom"/>
</dbReference>
<keyword evidence="3" id="KW-1185">Reference proteome</keyword>
<evidence type="ECO:0000313" key="3">
    <source>
        <dbReference type="Proteomes" id="UP001280121"/>
    </source>
</evidence>
<evidence type="ECO:0000313" key="2">
    <source>
        <dbReference type="EMBL" id="KAK2640774.1"/>
    </source>
</evidence>
<name>A0AAD9TS43_9ROSI</name>
<proteinExistence type="predicted"/>
<sequence length="248" mass="28546">MNRVHKCWVGCVKGGSVGLNMKLKVKAVKSYVKAHIKENKSKVVSPRPRWDDFQVPNISQKDREDLESVFSVEKVWEALCDYDENKASDPGRLNLNFVKKNWDWIKEDFMKFLHVFYEDGWMISDFNSTFIALIPKIKNLESLKDYKPISLVGSIYKVVAKILANRLKRVMNALIGKTQMAFVNKRQIVDSFVIAEEVIYSWKKDGKGGLLVKLYFEKAYNSVDHDFLLEVLVKMAFGWPLGRNGGNG</sequence>
<comment type="caution">
    <text evidence="2">The sequence shown here is derived from an EMBL/GenBank/DDBJ whole genome shotgun (WGS) entry which is preliminary data.</text>
</comment>
<accession>A0AAD9TS43</accession>